<dbReference type="InterPro" id="IPR036909">
    <property type="entry name" value="Cyt_c-like_dom_sf"/>
</dbReference>
<dbReference type="GO" id="GO:0020037">
    <property type="term" value="F:heme binding"/>
    <property type="evidence" value="ECO:0007669"/>
    <property type="project" value="InterPro"/>
</dbReference>
<dbReference type="Pfam" id="PF13442">
    <property type="entry name" value="Cytochrome_CBB3"/>
    <property type="match status" value="1"/>
</dbReference>
<keyword evidence="1" id="KW-0349">Heme</keyword>
<sequence>MKSSMTTRRETRSNFISAPIKIPDVRAQAVQWGLAGRVISGVTLLGLVVLSTPVGAAAQPADMEQGKRLYESQCGSCHGPLGNGGKGANLAQPRLRRATDDQALFNIIRRGISGTEMPGSPLTPGQVSSIAAYVRALGRVEPENVPGNRSRGEAVYAAHDCQRCHTLSGRGGVVGPELDDIGSRRSAAHLREALIEPEAAVPSDFLLVRVVTKDGRALTGVRINEDGFSIQLRDLSGGFSSFWKDELDTLDQEWQRSPMVSYGSRLSAEETDDLVAYLVSLKGVR</sequence>
<proteinExistence type="predicted"/>
<protein>
    <recommendedName>
        <fullName evidence="4">Cytochrome c domain-containing protein</fullName>
    </recommendedName>
</protein>
<keyword evidence="2" id="KW-0479">Metal-binding</keyword>
<dbReference type="PROSITE" id="PS51007">
    <property type="entry name" value="CYTC"/>
    <property type="match status" value="2"/>
</dbReference>
<accession>A0A381YFD1</accession>
<evidence type="ECO:0000259" key="4">
    <source>
        <dbReference type="PROSITE" id="PS51007"/>
    </source>
</evidence>
<evidence type="ECO:0000256" key="3">
    <source>
        <dbReference type="ARBA" id="ARBA00023004"/>
    </source>
</evidence>
<dbReference type="GO" id="GO:0046872">
    <property type="term" value="F:metal ion binding"/>
    <property type="evidence" value="ECO:0007669"/>
    <property type="project" value="UniProtKB-KW"/>
</dbReference>
<keyword evidence="3" id="KW-0408">Iron</keyword>
<dbReference type="EMBL" id="UINC01018122">
    <property type="protein sequence ID" value="SVA75826.1"/>
    <property type="molecule type" value="Genomic_DNA"/>
</dbReference>
<dbReference type="InterPro" id="IPR009056">
    <property type="entry name" value="Cyt_c-like_dom"/>
</dbReference>
<dbReference type="AlphaFoldDB" id="A0A381YFD1"/>
<evidence type="ECO:0000256" key="2">
    <source>
        <dbReference type="ARBA" id="ARBA00022723"/>
    </source>
</evidence>
<organism evidence="5">
    <name type="scientific">marine metagenome</name>
    <dbReference type="NCBI Taxonomy" id="408172"/>
    <lineage>
        <taxon>unclassified sequences</taxon>
        <taxon>metagenomes</taxon>
        <taxon>ecological metagenomes</taxon>
    </lineage>
</organism>
<reference evidence="5" key="1">
    <citation type="submission" date="2018-05" db="EMBL/GenBank/DDBJ databases">
        <authorList>
            <person name="Lanie J.A."/>
            <person name="Ng W.-L."/>
            <person name="Kazmierczak K.M."/>
            <person name="Andrzejewski T.M."/>
            <person name="Davidsen T.M."/>
            <person name="Wayne K.J."/>
            <person name="Tettelin H."/>
            <person name="Glass J.I."/>
            <person name="Rusch D."/>
            <person name="Podicherti R."/>
            <person name="Tsui H.-C.T."/>
            <person name="Winkler M.E."/>
        </authorList>
    </citation>
    <scope>NUCLEOTIDE SEQUENCE</scope>
</reference>
<dbReference type="GO" id="GO:0009055">
    <property type="term" value="F:electron transfer activity"/>
    <property type="evidence" value="ECO:0007669"/>
    <property type="project" value="InterPro"/>
</dbReference>
<gene>
    <name evidence="5" type="ORF">METZ01_LOCUS128680</name>
</gene>
<dbReference type="PANTHER" id="PTHR33546">
    <property type="entry name" value="LARGE, MULTIFUNCTIONAL SECRETED PROTEIN-RELATED"/>
    <property type="match status" value="1"/>
</dbReference>
<dbReference type="InterPro" id="IPR013427">
    <property type="entry name" value="Haem-bd_dom_put"/>
</dbReference>
<name>A0A381YFD1_9ZZZZ</name>
<evidence type="ECO:0000256" key="1">
    <source>
        <dbReference type="ARBA" id="ARBA00022617"/>
    </source>
</evidence>
<dbReference type="NCBIfam" id="TIGR02603">
    <property type="entry name" value="CxxCH_TIGR02603"/>
    <property type="match status" value="1"/>
</dbReference>
<feature type="domain" description="Cytochrome c" evidence="4">
    <location>
        <begin position="147"/>
        <end position="282"/>
    </location>
</feature>
<evidence type="ECO:0000313" key="5">
    <source>
        <dbReference type="EMBL" id="SVA75826.1"/>
    </source>
</evidence>
<dbReference type="Pfam" id="PF00034">
    <property type="entry name" value="Cytochrom_C"/>
    <property type="match status" value="1"/>
</dbReference>
<dbReference type="Gene3D" id="1.10.760.10">
    <property type="entry name" value="Cytochrome c-like domain"/>
    <property type="match status" value="2"/>
</dbReference>
<dbReference type="SUPFAM" id="SSF46626">
    <property type="entry name" value="Cytochrome c"/>
    <property type="match status" value="2"/>
</dbReference>
<feature type="domain" description="Cytochrome c" evidence="4">
    <location>
        <begin position="61"/>
        <end position="138"/>
    </location>
</feature>
<dbReference type="PANTHER" id="PTHR33546:SF1">
    <property type="entry name" value="LARGE, MULTIFUNCTIONAL SECRETED PROTEIN"/>
    <property type="match status" value="1"/>
</dbReference>